<reference evidence="11 12" key="1">
    <citation type="journal article" date="2015" name="Int. J. Syst. Evol. Microbiol.">
        <title>Nitrosospira lacus sp. nov., a psychrotolerant, ammonia-oxidizing bacterium from sandy lake sediment.</title>
        <authorList>
            <person name="Urakawa H."/>
            <person name="Garcia J.C."/>
            <person name="Nielsen J.L."/>
            <person name="Le V.Q."/>
            <person name="Kozlowski J.A."/>
            <person name="Stein L.Y."/>
            <person name="Lim C.K."/>
            <person name="Pommerening-Roser A."/>
            <person name="Martens-Habbena W."/>
            <person name="Stahl D.A."/>
            <person name="Klotz M.G."/>
        </authorList>
    </citation>
    <scope>NUCLEOTIDE SEQUENCE [LARGE SCALE GENOMIC DNA]</scope>
    <source>
        <strain evidence="11 12">APG3</strain>
    </source>
</reference>
<proteinExistence type="inferred from homology"/>
<keyword evidence="5 8" id="KW-0812">Transmembrane</keyword>
<evidence type="ECO:0000256" key="7">
    <source>
        <dbReference type="ARBA" id="ARBA00023136"/>
    </source>
</evidence>
<dbReference type="Pfam" id="PF05957">
    <property type="entry name" value="DUF883"/>
    <property type="match status" value="1"/>
</dbReference>
<protein>
    <recommendedName>
        <fullName evidence="13">DUF883 domain-containing protein</fullName>
    </recommendedName>
</protein>
<organism evidence="11 12">
    <name type="scientific">Nitrosospira lacus</name>
    <dbReference type="NCBI Taxonomy" id="1288494"/>
    <lineage>
        <taxon>Bacteria</taxon>
        <taxon>Pseudomonadati</taxon>
        <taxon>Pseudomonadota</taxon>
        <taxon>Betaproteobacteria</taxon>
        <taxon>Nitrosomonadales</taxon>
        <taxon>Nitrosomonadaceae</taxon>
        <taxon>Nitrosospira</taxon>
    </lineage>
</organism>
<dbReference type="Proteomes" id="UP000012179">
    <property type="component" value="Chromosome"/>
</dbReference>
<evidence type="ECO:0000259" key="10">
    <source>
        <dbReference type="Pfam" id="PF19029"/>
    </source>
</evidence>
<dbReference type="GO" id="GO:0043022">
    <property type="term" value="F:ribosome binding"/>
    <property type="evidence" value="ECO:0007669"/>
    <property type="project" value="InterPro"/>
</dbReference>
<evidence type="ECO:0000256" key="4">
    <source>
        <dbReference type="ARBA" id="ARBA00022519"/>
    </source>
</evidence>
<dbReference type="EMBL" id="CP021106">
    <property type="protein sequence ID" value="ARO89061.1"/>
    <property type="molecule type" value="Genomic_DNA"/>
</dbReference>
<dbReference type="KEGG" id="nlc:EBAPG3_007560"/>
<accession>A0A1W6STC7</accession>
<keyword evidence="7 8" id="KW-0472">Membrane</keyword>
<evidence type="ECO:0000256" key="1">
    <source>
        <dbReference type="ARBA" id="ARBA00004377"/>
    </source>
</evidence>
<dbReference type="InterPro" id="IPR043605">
    <property type="entry name" value="DUF883_C"/>
</dbReference>
<dbReference type="eggNOG" id="COG4575">
    <property type="taxonomic scope" value="Bacteria"/>
</dbReference>
<keyword evidence="4" id="KW-0997">Cell inner membrane</keyword>
<evidence type="ECO:0000256" key="5">
    <source>
        <dbReference type="ARBA" id="ARBA00022692"/>
    </source>
</evidence>
<name>A0A1W6STC7_9PROT</name>
<comment type="subcellular location">
    <subcellularLocation>
        <location evidence="1">Cell inner membrane</location>
        <topology evidence="1">Single-pass membrane protein</topology>
    </subcellularLocation>
</comment>
<dbReference type="OrthoDB" id="9181874at2"/>
<dbReference type="InterPro" id="IPR043604">
    <property type="entry name" value="DUF883_N"/>
</dbReference>
<evidence type="ECO:0000256" key="6">
    <source>
        <dbReference type="ARBA" id="ARBA00022989"/>
    </source>
</evidence>
<dbReference type="InterPro" id="IPR010279">
    <property type="entry name" value="YqjD/ElaB"/>
</dbReference>
<feature type="transmembrane region" description="Helical" evidence="8">
    <location>
        <begin position="83"/>
        <end position="101"/>
    </location>
</feature>
<comment type="similarity">
    <text evidence="2">Belongs to the ElaB/YgaM/YqjD family.</text>
</comment>
<dbReference type="GO" id="GO:0005886">
    <property type="term" value="C:plasma membrane"/>
    <property type="evidence" value="ECO:0007669"/>
    <property type="project" value="UniProtKB-SubCell"/>
</dbReference>
<feature type="domain" description="DUF883" evidence="10">
    <location>
        <begin position="75"/>
        <end position="101"/>
    </location>
</feature>
<dbReference type="RefSeq" id="WP_004176780.1">
    <property type="nucleotide sequence ID" value="NZ_CP021106.3"/>
</dbReference>
<keyword evidence="3" id="KW-1003">Cell membrane</keyword>
<evidence type="ECO:0000256" key="2">
    <source>
        <dbReference type="ARBA" id="ARBA00010423"/>
    </source>
</evidence>
<keyword evidence="6 8" id="KW-1133">Transmembrane helix</keyword>
<evidence type="ECO:0008006" key="13">
    <source>
        <dbReference type="Google" id="ProtNLM"/>
    </source>
</evidence>
<sequence>MGKYTARESKEKLIEDFHSVINDTEELMKSVSSESGGRAQVLRDKIEQNLTHAKEYLQDFEDSVVDKSRSAARITDEYVHENAWRTVGLAIGLGVLIGLLIKNRD</sequence>
<gene>
    <name evidence="11" type="ORF">EBAPG3_007560</name>
</gene>
<feature type="domain" description="DUF883" evidence="9">
    <location>
        <begin position="11"/>
        <end position="62"/>
    </location>
</feature>
<evidence type="ECO:0000256" key="8">
    <source>
        <dbReference type="SAM" id="Phobius"/>
    </source>
</evidence>
<dbReference type="Pfam" id="PF19029">
    <property type="entry name" value="DUF883_C"/>
    <property type="match status" value="1"/>
</dbReference>
<dbReference type="AlphaFoldDB" id="A0A1W6STC7"/>
<keyword evidence="12" id="KW-1185">Reference proteome</keyword>
<dbReference type="PANTHER" id="PTHR35893">
    <property type="entry name" value="INNER MEMBRANE PROTEIN-RELATED"/>
    <property type="match status" value="1"/>
</dbReference>
<evidence type="ECO:0000313" key="11">
    <source>
        <dbReference type="EMBL" id="ARO89061.1"/>
    </source>
</evidence>
<evidence type="ECO:0000256" key="3">
    <source>
        <dbReference type="ARBA" id="ARBA00022475"/>
    </source>
</evidence>
<evidence type="ECO:0000313" key="12">
    <source>
        <dbReference type="Proteomes" id="UP000012179"/>
    </source>
</evidence>
<evidence type="ECO:0000259" key="9">
    <source>
        <dbReference type="Pfam" id="PF05957"/>
    </source>
</evidence>
<dbReference type="PANTHER" id="PTHR35893:SF3">
    <property type="entry name" value="INNER MEMBRANE PROTEIN"/>
    <property type="match status" value="1"/>
</dbReference>